<name>A0A814MLT8_9BILA</name>
<evidence type="ECO:0000313" key="2">
    <source>
        <dbReference type="Proteomes" id="UP000663879"/>
    </source>
</evidence>
<gene>
    <name evidence="1" type="ORF">OXX778_LOCUS20215</name>
</gene>
<comment type="caution">
    <text evidence="1">The sequence shown here is derived from an EMBL/GenBank/DDBJ whole genome shotgun (WGS) entry which is preliminary data.</text>
</comment>
<protein>
    <submittedName>
        <fullName evidence="1">Uncharacterized protein</fullName>
    </submittedName>
</protein>
<dbReference type="EMBL" id="CAJNOC010006599">
    <property type="protein sequence ID" value="CAF1081540.1"/>
    <property type="molecule type" value="Genomic_DNA"/>
</dbReference>
<sequence>KGRKLLPVKLFDKMPLSSNLYEQIKLRIFKILGQLSADMSHSVHKINTDDITSWDTVQHLKFYVPSTDIKPAIYFDRFLPRVIHLSLNSPNR</sequence>
<dbReference type="OrthoDB" id="431717at2759"/>
<feature type="non-terminal residue" evidence="1">
    <location>
        <position position="1"/>
    </location>
</feature>
<evidence type="ECO:0000313" key="1">
    <source>
        <dbReference type="EMBL" id="CAF1081540.1"/>
    </source>
</evidence>
<accession>A0A814MLT8</accession>
<keyword evidence="2" id="KW-1185">Reference proteome</keyword>
<proteinExistence type="predicted"/>
<reference evidence="1" key="1">
    <citation type="submission" date="2021-02" db="EMBL/GenBank/DDBJ databases">
        <authorList>
            <person name="Nowell W R."/>
        </authorList>
    </citation>
    <scope>NUCLEOTIDE SEQUENCE</scope>
    <source>
        <strain evidence="1">Ploen Becks lab</strain>
    </source>
</reference>
<organism evidence="1 2">
    <name type="scientific">Brachionus calyciflorus</name>
    <dbReference type="NCBI Taxonomy" id="104777"/>
    <lineage>
        <taxon>Eukaryota</taxon>
        <taxon>Metazoa</taxon>
        <taxon>Spiralia</taxon>
        <taxon>Gnathifera</taxon>
        <taxon>Rotifera</taxon>
        <taxon>Eurotatoria</taxon>
        <taxon>Monogononta</taxon>
        <taxon>Pseudotrocha</taxon>
        <taxon>Ploima</taxon>
        <taxon>Brachionidae</taxon>
        <taxon>Brachionus</taxon>
    </lineage>
</organism>
<dbReference type="AlphaFoldDB" id="A0A814MLT8"/>
<dbReference type="Proteomes" id="UP000663879">
    <property type="component" value="Unassembled WGS sequence"/>
</dbReference>